<dbReference type="PANTHER" id="PTHR21396">
    <property type="entry name" value="39S RIBOSOMAL PROTEIN L43"/>
    <property type="match status" value="1"/>
</dbReference>
<dbReference type="Proteomes" id="UP000053758">
    <property type="component" value="Unassembled WGS sequence"/>
</dbReference>
<keyword evidence="3 8" id="KW-0689">Ribosomal protein</keyword>
<comment type="subcellular location">
    <subcellularLocation>
        <location evidence="1">Mitochondrion</location>
    </subcellularLocation>
</comment>
<proteinExistence type="inferred from homology"/>
<sequence>MRPITTTASRIMSYLKSFSRILRGSLSTNPGGVSGTPGSFHLPLRKLVLRYSQHNPSSAGTRAFLLSSTFTQLSKKYPSVEFVVTEAGNAKHPLVTGFYADTSAAAFRSEKRKDISLANLDVGQVGAKVQRVVEASGDKTKSLKRRTTLSRNESARVPELWRVWVCMAGWEKGQLLPPRRLWSESMKAGASSALARLSPHHSTMRLPVLFSLLSLATWATSSPAGGGAVEELGGAVEQAATSASPAAWRPELEQISSFVSPGRAAWRKYLATLSTHPPPPLRYATRAEMADIQHARFVEHPSVAKLGIIEPGHAFIGQTPKGRLVFKAPHIHGITMHVPAKGHIMADQLVARKRGDWIEVINWGPVNTHGFAPEDLHDIAIKTNRGYLVRDEVPMNRVAWTRQQGEKWDQAGPS</sequence>
<dbReference type="InterPro" id="IPR039927">
    <property type="entry name" value="Ribosomal_mL43"/>
</dbReference>
<evidence type="ECO:0000256" key="4">
    <source>
        <dbReference type="ARBA" id="ARBA00023128"/>
    </source>
</evidence>
<evidence type="ECO:0000313" key="9">
    <source>
        <dbReference type="Proteomes" id="UP000053758"/>
    </source>
</evidence>
<name>A0A081CDR9_PSEA2</name>
<dbReference type="AlphaFoldDB" id="A0A081CDR9"/>
<dbReference type="GeneID" id="26303881"/>
<accession>A0A081CDR9</accession>
<dbReference type="GO" id="GO:0005762">
    <property type="term" value="C:mitochondrial large ribosomal subunit"/>
    <property type="evidence" value="ECO:0007669"/>
    <property type="project" value="TreeGrafter"/>
</dbReference>
<evidence type="ECO:0000256" key="2">
    <source>
        <dbReference type="ARBA" id="ARBA00006073"/>
    </source>
</evidence>
<evidence type="ECO:0000313" key="8">
    <source>
        <dbReference type="EMBL" id="GAK64815.1"/>
    </source>
</evidence>
<evidence type="ECO:0000256" key="3">
    <source>
        <dbReference type="ARBA" id="ARBA00022980"/>
    </source>
</evidence>
<dbReference type="InterPro" id="IPR007741">
    <property type="entry name" value="Ribosomal_mL43/mS25/NADH_DH"/>
</dbReference>
<dbReference type="InterPro" id="IPR036249">
    <property type="entry name" value="Thioredoxin-like_sf"/>
</dbReference>
<keyword evidence="5" id="KW-0687">Ribonucleoprotein</keyword>
<feature type="domain" description="Ribosomal protein/NADH dehydrogenase" evidence="7">
    <location>
        <begin position="53"/>
        <end position="136"/>
    </location>
</feature>
<dbReference type="HOGENOM" id="CLU_663914_0_0_1"/>
<evidence type="ECO:0000256" key="1">
    <source>
        <dbReference type="ARBA" id="ARBA00004173"/>
    </source>
</evidence>
<protein>
    <recommendedName>
        <fullName evidence="6">Large ribosomal subunit protein mL43</fullName>
    </recommendedName>
</protein>
<dbReference type="EMBL" id="DF830073">
    <property type="protein sequence ID" value="GAK64815.1"/>
    <property type="molecule type" value="Genomic_DNA"/>
</dbReference>
<dbReference type="SUPFAM" id="SSF52833">
    <property type="entry name" value="Thioredoxin-like"/>
    <property type="match status" value="1"/>
</dbReference>
<evidence type="ECO:0000256" key="5">
    <source>
        <dbReference type="ARBA" id="ARBA00023274"/>
    </source>
</evidence>
<reference evidence="9" key="1">
    <citation type="journal article" date="2014" name="Genome Announc.">
        <title>Draft Genome Sequence of the Yeast Pseudozyma antarctica Type Strain JCM10317, a Producer of the Glycolipid Biosurfactants, Mannosylerythritol Lipids.</title>
        <authorList>
            <person name="Saika A."/>
            <person name="Koike H."/>
            <person name="Hori T."/>
            <person name="Fukuoka T."/>
            <person name="Sato S."/>
            <person name="Habe H."/>
            <person name="Kitamoto D."/>
            <person name="Morita T."/>
        </authorList>
    </citation>
    <scope>NUCLEOTIDE SEQUENCE [LARGE SCALE GENOMIC DNA]</scope>
    <source>
        <strain evidence="9">JCM 10317</strain>
    </source>
</reference>
<evidence type="ECO:0000256" key="6">
    <source>
        <dbReference type="ARBA" id="ARBA00035188"/>
    </source>
</evidence>
<dbReference type="GO" id="GO:0032543">
    <property type="term" value="P:mitochondrial translation"/>
    <property type="evidence" value="ECO:0007669"/>
    <property type="project" value="InterPro"/>
</dbReference>
<evidence type="ECO:0000259" key="7">
    <source>
        <dbReference type="SMART" id="SM00916"/>
    </source>
</evidence>
<keyword evidence="4" id="KW-0496">Mitochondrion</keyword>
<dbReference type="PANTHER" id="PTHR21396:SF2">
    <property type="entry name" value="LARGE RIBOSOMAL SUBUNIT PROTEIN ML43"/>
    <property type="match status" value="1"/>
</dbReference>
<dbReference type="GO" id="GO:0003735">
    <property type="term" value="F:structural constituent of ribosome"/>
    <property type="evidence" value="ECO:0007669"/>
    <property type="project" value="InterPro"/>
</dbReference>
<dbReference type="RefSeq" id="XP_014657158.1">
    <property type="nucleotide sequence ID" value="XM_014801672.1"/>
</dbReference>
<keyword evidence="9" id="KW-1185">Reference proteome</keyword>
<dbReference type="SMART" id="SM00916">
    <property type="entry name" value="L51_S25_CI-B8"/>
    <property type="match status" value="1"/>
</dbReference>
<gene>
    <name evidence="8" type="ORF">PAN0_006d3030</name>
</gene>
<organism evidence="8 9">
    <name type="scientific">Pseudozyma antarctica</name>
    <name type="common">Yeast</name>
    <name type="synonym">Candida antarctica</name>
    <dbReference type="NCBI Taxonomy" id="84753"/>
    <lineage>
        <taxon>Eukaryota</taxon>
        <taxon>Fungi</taxon>
        <taxon>Dikarya</taxon>
        <taxon>Basidiomycota</taxon>
        <taxon>Ustilaginomycotina</taxon>
        <taxon>Ustilaginomycetes</taxon>
        <taxon>Ustilaginales</taxon>
        <taxon>Ustilaginaceae</taxon>
        <taxon>Moesziomyces</taxon>
    </lineage>
</organism>
<comment type="similarity">
    <text evidence="2">Belongs to the mitochondrion-specific ribosomal protein mL43 family.</text>
</comment>
<dbReference type="Gene3D" id="3.40.30.10">
    <property type="entry name" value="Glutaredoxin"/>
    <property type="match status" value="1"/>
</dbReference>